<organism evidence="16 17">
    <name type="scientific">Parashewanella spongiae</name>
    <dbReference type="NCBI Taxonomy" id="342950"/>
    <lineage>
        <taxon>Bacteria</taxon>
        <taxon>Pseudomonadati</taxon>
        <taxon>Pseudomonadota</taxon>
        <taxon>Gammaproteobacteria</taxon>
        <taxon>Alteromonadales</taxon>
        <taxon>Shewanellaceae</taxon>
        <taxon>Parashewanella</taxon>
    </lineage>
</organism>
<dbReference type="HAMAP" id="MF_00521">
    <property type="entry name" value="KDO_kinase"/>
    <property type="match status" value="1"/>
</dbReference>
<evidence type="ECO:0000256" key="15">
    <source>
        <dbReference type="HAMAP-Rule" id="MF_00521"/>
    </source>
</evidence>
<evidence type="ECO:0000256" key="8">
    <source>
        <dbReference type="ARBA" id="ARBA00022741"/>
    </source>
</evidence>
<sequence>MIMQLKNIKNISIGYSNPSLYNLTPEQFTPSYYQQNNSITGSSSGRQTAWFIKAGDNEWVLRHYWRGGLMARLSKDLYCFSGARYTRPMMELGLLEQMFQFGLPVPRPIAAKIERRGLFYRGDILIERIENADDLVKILSVRALSDADWQQLGKTIAIFHNYGVCHADLNIKNILLQKDKFYLIDFDRGEMRTPRAYWQKSNIARLKRSFAKEQKKHPNLQFTSANWQTFITAYQQDINT</sequence>
<dbReference type="GO" id="GO:0016773">
    <property type="term" value="F:phosphotransferase activity, alcohol group as acceptor"/>
    <property type="evidence" value="ECO:0007669"/>
    <property type="project" value="UniProtKB-UniRule"/>
</dbReference>
<comment type="subcellular location">
    <subcellularLocation>
        <location evidence="1 15">Cell inner membrane</location>
        <topology evidence="1 15">Peripheral membrane protein</topology>
        <orientation evidence="1 15">Cytoplasmic side</orientation>
    </subcellularLocation>
</comment>
<comment type="function">
    <text evidence="15">Catalyzes the ATP-dependent phosphorylation of the 3-deoxy-D-manno-octulosonic acid (Kdo) residue in Kdo-lipid IV(A) at the 4-OH position.</text>
</comment>
<protein>
    <recommendedName>
        <fullName evidence="13 15">3-deoxy-D-manno-octulosonic acid kinase</fullName>
        <shortName evidence="15">Kdo kinase</shortName>
        <ecNumber evidence="4 15">2.7.1.166</ecNumber>
    </recommendedName>
</protein>
<dbReference type="NCBIfam" id="NF002475">
    <property type="entry name" value="PRK01723.1"/>
    <property type="match status" value="1"/>
</dbReference>
<dbReference type="SUPFAM" id="SSF56112">
    <property type="entry name" value="Protein kinase-like (PK-like)"/>
    <property type="match status" value="1"/>
</dbReference>
<keyword evidence="12 15" id="KW-0472">Membrane</keyword>
<keyword evidence="9 15" id="KW-0418">Kinase</keyword>
<dbReference type="EMBL" id="QYYH01000014">
    <property type="protein sequence ID" value="RJY18848.1"/>
    <property type="molecule type" value="Genomic_DNA"/>
</dbReference>
<evidence type="ECO:0000256" key="14">
    <source>
        <dbReference type="ARBA" id="ARBA00034417"/>
    </source>
</evidence>
<evidence type="ECO:0000256" key="3">
    <source>
        <dbReference type="ARBA" id="ARBA00010327"/>
    </source>
</evidence>
<dbReference type="InterPro" id="IPR022826">
    <property type="entry name" value="KDO_kinase"/>
</dbReference>
<evidence type="ECO:0000256" key="2">
    <source>
        <dbReference type="ARBA" id="ARBA00004713"/>
    </source>
</evidence>
<evidence type="ECO:0000313" key="16">
    <source>
        <dbReference type="EMBL" id="RJY18848.1"/>
    </source>
</evidence>
<comment type="caution">
    <text evidence="16">The sequence shown here is derived from an EMBL/GenBank/DDBJ whole genome shotgun (WGS) entry which is preliminary data.</text>
</comment>
<evidence type="ECO:0000256" key="5">
    <source>
        <dbReference type="ARBA" id="ARBA00022475"/>
    </source>
</evidence>
<keyword evidence="17" id="KW-1185">Reference proteome</keyword>
<dbReference type="Gene3D" id="1.10.510.10">
    <property type="entry name" value="Transferase(Phosphotransferase) domain 1"/>
    <property type="match status" value="1"/>
</dbReference>
<evidence type="ECO:0000256" key="12">
    <source>
        <dbReference type="ARBA" id="ARBA00023136"/>
    </source>
</evidence>
<evidence type="ECO:0000256" key="7">
    <source>
        <dbReference type="ARBA" id="ARBA00022679"/>
    </source>
</evidence>
<evidence type="ECO:0000313" key="17">
    <source>
        <dbReference type="Proteomes" id="UP000273022"/>
    </source>
</evidence>
<evidence type="ECO:0000256" key="4">
    <source>
        <dbReference type="ARBA" id="ARBA00011988"/>
    </source>
</evidence>
<dbReference type="InterPro" id="IPR011009">
    <property type="entry name" value="Kinase-like_dom_sf"/>
</dbReference>
<evidence type="ECO:0000256" key="11">
    <source>
        <dbReference type="ARBA" id="ARBA00022985"/>
    </source>
</evidence>
<keyword evidence="7 15" id="KW-0808">Transferase</keyword>
<evidence type="ECO:0000256" key="6">
    <source>
        <dbReference type="ARBA" id="ARBA00022519"/>
    </source>
</evidence>
<dbReference type="OrthoDB" id="6854449at2"/>
<dbReference type="GO" id="GO:0005524">
    <property type="term" value="F:ATP binding"/>
    <property type="evidence" value="ECO:0007669"/>
    <property type="project" value="UniProtKB-UniRule"/>
</dbReference>
<dbReference type="UniPathway" id="UPA00958"/>
<dbReference type="Pfam" id="PF06293">
    <property type="entry name" value="Kdo"/>
    <property type="match status" value="1"/>
</dbReference>
<comment type="similarity">
    <text evidence="3 15">Belongs to the protein kinase superfamily. KdkA/RfaP family.</text>
</comment>
<keyword evidence="10 15" id="KW-0067">ATP-binding</keyword>
<keyword evidence="11 15" id="KW-0448">Lipopolysaccharide biosynthesis</keyword>
<comment type="catalytic activity">
    <reaction evidence="14 15">
        <text>an alpha-Kdo-(2-&gt;6)-lipid IVA + ATP = a 4-O-phospho-alpha-Kdo-(2-&gt;6)-lipid IVA + ADP + H(+)</text>
        <dbReference type="Rhea" id="RHEA:74271"/>
        <dbReference type="ChEBI" id="CHEBI:15378"/>
        <dbReference type="ChEBI" id="CHEBI:30616"/>
        <dbReference type="ChEBI" id="CHEBI:176428"/>
        <dbReference type="ChEBI" id="CHEBI:193140"/>
        <dbReference type="ChEBI" id="CHEBI:456216"/>
        <dbReference type="EC" id="2.7.1.166"/>
    </reaction>
</comment>
<evidence type="ECO:0000256" key="10">
    <source>
        <dbReference type="ARBA" id="ARBA00022840"/>
    </source>
</evidence>
<name>A0A3A6TRS2_9GAMM</name>
<feature type="active site" evidence="15">
    <location>
        <position position="168"/>
    </location>
</feature>
<dbReference type="GO" id="GO:0016301">
    <property type="term" value="F:kinase activity"/>
    <property type="evidence" value="ECO:0007669"/>
    <property type="project" value="UniProtKB-KW"/>
</dbReference>
<evidence type="ECO:0000256" key="1">
    <source>
        <dbReference type="ARBA" id="ARBA00004515"/>
    </source>
</evidence>
<dbReference type="GO" id="GO:0009244">
    <property type="term" value="P:lipopolysaccharide core region biosynthetic process"/>
    <property type="evidence" value="ECO:0007669"/>
    <property type="project" value="UniProtKB-UniRule"/>
</dbReference>
<dbReference type="AlphaFoldDB" id="A0A3A6TRS2"/>
<evidence type="ECO:0000256" key="9">
    <source>
        <dbReference type="ARBA" id="ARBA00022777"/>
    </source>
</evidence>
<keyword evidence="5 15" id="KW-1003">Cell membrane</keyword>
<evidence type="ECO:0000256" key="13">
    <source>
        <dbReference type="ARBA" id="ARBA00029511"/>
    </source>
</evidence>
<proteinExistence type="inferred from homology"/>
<keyword evidence="6 15" id="KW-0997">Cell inner membrane</keyword>
<dbReference type="GO" id="GO:0005886">
    <property type="term" value="C:plasma membrane"/>
    <property type="evidence" value="ECO:0007669"/>
    <property type="project" value="UniProtKB-SubCell"/>
</dbReference>
<gene>
    <name evidence="15" type="primary">kdkA</name>
    <name evidence="16" type="ORF">D5R81_03595</name>
</gene>
<dbReference type="Proteomes" id="UP000273022">
    <property type="component" value="Unassembled WGS sequence"/>
</dbReference>
<keyword evidence="8 15" id="KW-0547">Nucleotide-binding</keyword>
<reference evidence="16 17" key="1">
    <citation type="submission" date="2018-09" db="EMBL/GenBank/DDBJ databases">
        <title>Phylogeny of the Shewanellaceae, and recommendation for two new genera, Pseudoshewanella and Parashewanella.</title>
        <authorList>
            <person name="Wang G."/>
        </authorList>
    </citation>
    <scope>NUCLEOTIDE SEQUENCE [LARGE SCALE GENOMIC DNA]</scope>
    <source>
        <strain evidence="16 17">KCTC 22492</strain>
    </source>
</reference>
<accession>A0A3A6TRS2</accession>
<dbReference type="EC" id="2.7.1.166" evidence="4 15"/>
<comment type="pathway">
    <text evidence="2 15">Bacterial outer membrane biogenesis; LPS core biosynthesis.</text>
</comment>